<dbReference type="GO" id="GO:0030015">
    <property type="term" value="C:CCR4-NOT core complex"/>
    <property type="evidence" value="ECO:0007669"/>
    <property type="project" value="InterPro"/>
</dbReference>
<dbReference type="EMBL" id="CABPRJ010001911">
    <property type="protein sequence ID" value="VVC40992.1"/>
    <property type="molecule type" value="Genomic_DNA"/>
</dbReference>
<dbReference type="Pfam" id="PF04153">
    <property type="entry name" value="NOT2_3_5_C"/>
    <property type="match status" value="1"/>
</dbReference>
<keyword evidence="3" id="KW-0804">Transcription</keyword>
<dbReference type="Proteomes" id="UP000325440">
    <property type="component" value="Unassembled WGS sequence"/>
</dbReference>
<sequence>MFNPNNPNPNNRSNNNLTSDDRMMLSNNFNLQLQQHHQSTLFTNNTTMRLNDPLASTSTNYQENFPYLMPHPMGASSLVNNMLNHINGMNSSNCSLFNSDDIFPIFNTQSGLDNSRMFRDNAISLGPNVQTSNSAQYSKPEAAERTTYAKRIKSTGSTVGEFRMRNKDFPALPGTENVNNASTSNVNPTHQWHSKTFGSGNKLLEENCMEPFMNQIFDQPSSSRANIDFPYMIRHTDGKSGVQISPEGKVTNIPGTMLKDQFGIIGQIMTMRAASTDPSLVELSIGIDLTTLGMDLNSPGNNYPTFGGPFKNCPLQPHETEHQVPSEYLIHQKIKDKLAPINFSNFGEDLLFYLFYNHFGDSIQPAVAKELYLRNWRYHTEQRKWITRMSEISVTETDGIIFECGIYNVFDTETWRKIPRKLYVDHSKLENPERET</sequence>
<evidence type="ECO:0000313" key="7">
    <source>
        <dbReference type="Proteomes" id="UP000325440"/>
    </source>
</evidence>
<feature type="region of interest" description="Disordered" evidence="4">
    <location>
        <begin position="1"/>
        <end position="22"/>
    </location>
</feature>
<dbReference type="GO" id="GO:0006355">
    <property type="term" value="P:regulation of DNA-templated transcription"/>
    <property type="evidence" value="ECO:0007669"/>
    <property type="project" value="InterPro"/>
</dbReference>
<keyword evidence="7" id="KW-1185">Reference proteome</keyword>
<evidence type="ECO:0000256" key="1">
    <source>
        <dbReference type="ARBA" id="ARBA00007682"/>
    </source>
</evidence>
<feature type="domain" description="NOT2/NOT3/NOT5 C-terminal" evidence="5">
    <location>
        <begin position="304"/>
        <end position="428"/>
    </location>
</feature>
<keyword evidence="2" id="KW-0805">Transcription regulation</keyword>
<evidence type="ECO:0000256" key="2">
    <source>
        <dbReference type="ARBA" id="ARBA00023015"/>
    </source>
</evidence>
<dbReference type="AlphaFoldDB" id="A0A5E4N8A6"/>
<accession>A0A5E4N8A6</accession>
<dbReference type="Gene3D" id="2.30.30.1020">
    <property type="entry name" value="CCR4-NOT complex subunit 2/3/5, C-terminal domain"/>
    <property type="match status" value="1"/>
</dbReference>
<evidence type="ECO:0000256" key="3">
    <source>
        <dbReference type="ARBA" id="ARBA00023163"/>
    </source>
</evidence>
<feature type="compositionally biased region" description="Low complexity" evidence="4">
    <location>
        <begin position="1"/>
        <end position="16"/>
    </location>
</feature>
<dbReference type="OrthoDB" id="25391at2759"/>
<organism evidence="6 7">
    <name type="scientific">Cinara cedri</name>
    <dbReference type="NCBI Taxonomy" id="506608"/>
    <lineage>
        <taxon>Eukaryota</taxon>
        <taxon>Metazoa</taxon>
        <taxon>Ecdysozoa</taxon>
        <taxon>Arthropoda</taxon>
        <taxon>Hexapoda</taxon>
        <taxon>Insecta</taxon>
        <taxon>Pterygota</taxon>
        <taxon>Neoptera</taxon>
        <taxon>Paraneoptera</taxon>
        <taxon>Hemiptera</taxon>
        <taxon>Sternorrhyncha</taxon>
        <taxon>Aphidomorpha</taxon>
        <taxon>Aphidoidea</taxon>
        <taxon>Aphididae</taxon>
        <taxon>Lachninae</taxon>
        <taxon>Cinara</taxon>
    </lineage>
</organism>
<dbReference type="InterPro" id="IPR007282">
    <property type="entry name" value="NOT2/3/5_C"/>
</dbReference>
<protein>
    <submittedName>
        <fullName evidence="6">NOT2/NOT3/NOT5</fullName>
    </submittedName>
</protein>
<reference evidence="6 7" key="1">
    <citation type="submission" date="2019-08" db="EMBL/GenBank/DDBJ databases">
        <authorList>
            <person name="Alioto T."/>
            <person name="Alioto T."/>
            <person name="Gomez Garrido J."/>
        </authorList>
    </citation>
    <scope>NUCLEOTIDE SEQUENCE [LARGE SCALE GENOMIC DNA]</scope>
</reference>
<evidence type="ECO:0000259" key="5">
    <source>
        <dbReference type="Pfam" id="PF04153"/>
    </source>
</evidence>
<dbReference type="InterPro" id="IPR038635">
    <property type="entry name" value="CCR4-NOT_su2/3/5_C_sf"/>
</dbReference>
<dbReference type="PANTHER" id="PTHR23326">
    <property type="entry name" value="CCR4 NOT-RELATED"/>
    <property type="match status" value="1"/>
</dbReference>
<dbReference type="GO" id="GO:2000036">
    <property type="term" value="P:regulation of stem cell population maintenance"/>
    <property type="evidence" value="ECO:0007669"/>
    <property type="project" value="UniProtKB-ARBA"/>
</dbReference>
<name>A0A5E4N8A6_9HEMI</name>
<proteinExistence type="inferred from homology"/>
<comment type="similarity">
    <text evidence="1">Belongs to the CNOT2/3/5 family.</text>
</comment>
<dbReference type="InterPro" id="IPR040168">
    <property type="entry name" value="Not2/3/5"/>
</dbReference>
<evidence type="ECO:0000313" key="6">
    <source>
        <dbReference type="EMBL" id="VVC40992.1"/>
    </source>
</evidence>
<evidence type="ECO:0000256" key="4">
    <source>
        <dbReference type="SAM" id="MobiDB-lite"/>
    </source>
</evidence>
<gene>
    <name evidence="6" type="ORF">CINCED_3A008414</name>
</gene>